<dbReference type="PANTHER" id="PTHR30287:SF2">
    <property type="entry name" value="BLL1001 PROTEIN"/>
    <property type="match status" value="1"/>
</dbReference>
<name>A0A066YQ53_9ACTN</name>
<keyword evidence="5 7" id="KW-0472">Membrane</keyword>
<evidence type="ECO:0000256" key="6">
    <source>
        <dbReference type="SAM" id="MobiDB-lite"/>
    </source>
</evidence>
<protein>
    <recommendedName>
        <fullName evidence="8">ABC3 transporter permease C-terminal domain-containing protein</fullName>
    </recommendedName>
</protein>
<accession>A0A066YQ53</accession>
<evidence type="ECO:0000256" key="3">
    <source>
        <dbReference type="ARBA" id="ARBA00022692"/>
    </source>
</evidence>
<reference evidence="9 10" key="1">
    <citation type="submission" date="2014-05" db="EMBL/GenBank/DDBJ databases">
        <title>Draft Genome Sequence of Kitasatospora cheerisanensis KCTC 2395.</title>
        <authorList>
            <person name="Nam D.H."/>
        </authorList>
    </citation>
    <scope>NUCLEOTIDE SEQUENCE [LARGE SCALE GENOMIC DNA]</scope>
    <source>
        <strain evidence="9 10">KCTC 2395</strain>
    </source>
</reference>
<comment type="caution">
    <text evidence="9">The sequence shown here is derived from an EMBL/GenBank/DDBJ whole genome shotgun (WGS) entry which is preliminary data.</text>
</comment>
<evidence type="ECO:0000313" key="10">
    <source>
        <dbReference type="Proteomes" id="UP000027178"/>
    </source>
</evidence>
<feature type="region of interest" description="Disordered" evidence="6">
    <location>
        <begin position="75"/>
        <end position="111"/>
    </location>
</feature>
<feature type="transmembrane region" description="Helical" evidence="7">
    <location>
        <begin position="445"/>
        <end position="474"/>
    </location>
</feature>
<dbReference type="InterPro" id="IPR038766">
    <property type="entry name" value="Membrane_comp_ABC_pdt"/>
</dbReference>
<dbReference type="Pfam" id="PF02687">
    <property type="entry name" value="FtsX"/>
    <property type="match status" value="1"/>
</dbReference>
<proteinExistence type="predicted"/>
<dbReference type="OrthoDB" id="3405625at2"/>
<keyword evidence="10" id="KW-1185">Reference proteome</keyword>
<dbReference type="Proteomes" id="UP000027178">
    <property type="component" value="Unassembled WGS sequence"/>
</dbReference>
<dbReference type="PANTHER" id="PTHR30287">
    <property type="entry name" value="MEMBRANE COMPONENT OF PREDICTED ABC SUPERFAMILY METABOLITE UPTAKE TRANSPORTER"/>
    <property type="match status" value="1"/>
</dbReference>
<feature type="transmembrane region" description="Helical" evidence="7">
    <location>
        <begin position="522"/>
        <end position="542"/>
    </location>
</feature>
<sequence>MRLTAWRAALRIARRDAMRAKGRSALVVAMIALPILGVAGVDVVARSAQLEPREAVSRAMGTADAKIEMSMRGATVLQAPSPNNDSWIDRPDDGRAKTPEEKRSTDTEPADLVKQLLPAGSTLVQLPAGPRTTASTKEGRMTVGTVEVDLADPVWHGMLNLVRGTAPTQPNQIAVTQEFLDQSGLRLGDATAVRGLDAKPYTITAVAEFPADLKRTELIARPGALIAPLAQADPDRGSDPFTHDSWLVKLPAGGVVDWPKVMELNKYGFEVTSKAVLLDPPADSAVPLFNRPDRMGGGPDKVAVAIAATVVGMALLEIVLLAGPAFAVGARRSRRQLGLLAAGGGDRGHVRAVVLGGGAVLGVVGAITGLVIAVLLVAVFRDNAEQFAGRRFGHLDLQPLDLLAIAAVGLVTGLLAAVVPAVQAARQDVVAALTGRGGIKPASRIVALIGLVMVAGGAALALLCAASGTAVVLGLLGGSVIAEIGMLLCTPMLIGLFGRLGRYLPLSPRLALRDSVRHRGRTAPAVAAVMAAVAGAVAVGIFTASGNEQHRRDYMPQAPANTVALMAGWGPNADQGRLPVMRDAIEGAIPGLGGRADVWDLTAPGKCAPGGSCGWVQTVLPEAKRCPADGARTPEEFERLHTDPRCKVNHDRRAFQSTMFGDTVVGDAALLHTLFGVHDASAEQALAAGKVLVFRAGYVENGKVNLEMTEPYDQKKAAGGEPYDPAKHLLTADAVEVQSPTPFGTAMMTRQAAEKAGLGVREAGSLWLPSAEPTGTSVQKATGSLAKLDDNAILMVERGFQPTTDLITLGLTVFAGLVALGAAGIATGLAAADSQQDLATLAAVGASGGIRRRLSGFQCGVIAAMGSVLGLFCGAVPSIALRLFDAQNQAQYTAPGETAPEAVIAIPWGDLAAMVIGLPAVAVLLAALLTRSRISMGRRAA</sequence>
<feature type="transmembrane region" description="Helical" evidence="7">
    <location>
        <begin position="904"/>
        <end position="929"/>
    </location>
</feature>
<dbReference type="GO" id="GO:0005886">
    <property type="term" value="C:plasma membrane"/>
    <property type="evidence" value="ECO:0007669"/>
    <property type="project" value="UniProtKB-SubCell"/>
</dbReference>
<dbReference type="HOGENOM" id="CLU_013247_0_0_11"/>
<evidence type="ECO:0000256" key="4">
    <source>
        <dbReference type="ARBA" id="ARBA00022989"/>
    </source>
</evidence>
<comment type="subcellular location">
    <subcellularLocation>
        <location evidence="1">Cell membrane</location>
        <topology evidence="1">Multi-pass membrane protein</topology>
    </subcellularLocation>
</comment>
<dbReference type="eggNOG" id="COG0577">
    <property type="taxonomic scope" value="Bacteria"/>
</dbReference>
<keyword evidence="3 7" id="KW-0812">Transmembrane</keyword>
<evidence type="ECO:0000259" key="8">
    <source>
        <dbReference type="Pfam" id="PF02687"/>
    </source>
</evidence>
<feature type="transmembrane region" description="Helical" evidence="7">
    <location>
        <begin position="806"/>
        <end position="832"/>
    </location>
</feature>
<feature type="domain" description="ABC3 transporter permease C-terminal" evidence="8">
    <location>
        <begin position="311"/>
        <end position="428"/>
    </location>
</feature>
<evidence type="ECO:0000256" key="1">
    <source>
        <dbReference type="ARBA" id="ARBA00004651"/>
    </source>
</evidence>
<feature type="transmembrane region" description="Helical" evidence="7">
    <location>
        <begin position="350"/>
        <end position="380"/>
    </location>
</feature>
<evidence type="ECO:0000313" key="9">
    <source>
        <dbReference type="EMBL" id="KDN83377.1"/>
    </source>
</evidence>
<dbReference type="EMBL" id="JNBY01000095">
    <property type="protein sequence ID" value="KDN83377.1"/>
    <property type="molecule type" value="Genomic_DNA"/>
</dbReference>
<feature type="transmembrane region" description="Helical" evidence="7">
    <location>
        <begin position="861"/>
        <end position="884"/>
    </location>
</feature>
<feature type="transmembrane region" description="Helical" evidence="7">
    <location>
        <begin position="480"/>
        <end position="501"/>
    </location>
</feature>
<keyword evidence="2" id="KW-1003">Cell membrane</keyword>
<dbReference type="PATRIC" id="fig|1348663.4.peg.4696"/>
<evidence type="ECO:0000256" key="7">
    <source>
        <dbReference type="SAM" id="Phobius"/>
    </source>
</evidence>
<feature type="transmembrane region" description="Helical" evidence="7">
    <location>
        <begin position="400"/>
        <end position="424"/>
    </location>
</feature>
<dbReference type="RefSeq" id="WP_035865734.1">
    <property type="nucleotide sequence ID" value="NZ_KK853997.1"/>
</dbReference>
<dbReference type="AlphaFoldDB" id="A0A066YQ53"/>
<dbReference type="InterPro" id="IPR003838">
    <property type="entry name" value="ABC3_permease_C"/>
</dbReference>
<keyword evidence="4 7" id="KW-1133">Transmembrane helix</keyword>
<feature type="transmembrane region" description="Helical" evidence="7">
    <location>
        <begin position="302"/>
        <end position="329"/>
    </location>
</feature>
<organism evidence="9 10">
    <name type="scientific">Kitasatospora cheerisanensis KCTC 2395</name>
    <dbReference type="NCBI Taxonomy" id="1348663"/>
    <lineage>
        <taxon>Bacteria</taxon>
        <taxon>Bacillati</taxon>
        <taxon>Actinomycetota</taxon>
        <taxon>Actinomycetes</taxon>
        <taxon>Kitasatosporales</taxon>
        <taxon>Streptomycetaceae</taxon>
        <taxon>Kitasatospora</taxon>
    </lineage>
</organism>
<dbReference type="eggNOG" id="COG4591">
    <property type="taxonomic scope" value="Bacteria"/>
</dbReference>
<gene>
    <name evidence="9" type="ORF">KCH_48590</name>
</gene>
<evidence type="ECO:0000256" key="2">
    <source>
        <dbReference type="ARBA" id="ARBA00022475"/>
    </source>
</evidence>
<evidence type="ECO:0000256" key="5">
    <source>
        <dbReference type="ARBA" id="ARBA00023136"/>
    </source>
</evidence>
<feature type="compositionally biased region" description="Basic and acidic residues" evidence="6">
    <location>
        <begin position="87"/>
        <end position="106"/>
    </location>
</feature>